<dbReference type="PANTHER" id="PTHR13068">
    <property type="entry name" value="CGI-12 PROTEIN-RELATED"/>
    <property type="match status" value="1"/>
</dbReference>
<dbReference type="Gene3D" id="1.25.70.10">
    <property type="entry name" value="Transcription termination factor 3, mitochondrial"/>
    <property type="match status" value="1"/>
</dbReference>
<evidence type="ECO:0000313" key="5">
    <source>
        <dbReference type="RefSeq" id="XP_003744272.1"/>
    </source>
</evidence>
<comment type="similarity">
    <text evidence="1">Belongs to the mTERF family.</text>
</comment>
<dbReference type="RefSeq" id="XP_003744272.1">
    <property type="nucleotide sequence ID" value="XM_003744224.1"/>
</dbReference>
<dbReference type="KEGG" id="goe:100900208"/>
<reference evidence="5" key="1">
    <citation type="submission" date="2025-08" db="UniProtKB">
        <authorList>
            <consortium name="RefSeq"/>
        </authorList>
    </citation>
    <scope>IDENTIFICATION</scope>
</reference>
<gene>
    <name evidence="5" type="primary">LOC100900208</name>
</gene>
<evidence type="ECO:0000256" key="2">
    <source>
        <dbReference type="ARBA" id="ARBA00022946"/>
    </source>
</evidence>
<feature type="region of interest" description="Disordered" evidence="3">
    <location>
        <begin position="23"/>
        <end position="43"/>
    </location>
</feature>
<keyword evidence="2" id="KW-0809">Transit peptide</keyword>
<proteinExistence type="inferred from homology"/>
<dbReference type="InterPro" id="IPR003690">
    <property type="entry name" value="MTERF"/>
</dbReference>
<dbReference type="GO" id="GO:0061668">
    <property type="term" value="P:mitochondrial ribosome assembly"/>
    <property type="evidence" value="ECO:0007669"/>
    <property type="project" value="TreeGrafter"/>
</dbReference>
<sequence>MFSAFARRAVRVLPQVRLIRGQPQAAPRVTAQHARQRRPTEEPEEMLYVGDIVEEKFEKFPRPAKKDPLDDPSVMTLVHRQDVKEGVTNRAYTPDELSIFDRIEEIKIEDALKNYKESQFFDADFLDSLGPGMMPTYNVAALADKNEVIRNLVGMGVSVAHWDEKPDVFKTMVKLNWHEDCVPRIEFLVKECGLGNEELARVLRRNPCILSEDMQHMRVRLEFLRNKQEGLGLRRADIVRILSKESRWLSQSVEYIENRISFFRNHFALTKAEFTQIVVSRPQVMLVTMRNLALRKFTMIEEMGLSSSEMKAIIKKVPKILTINRFGLLDRFQVLHLDIGYPHEVLVSDPRALLSRASRLKERHAFLKHVGRDQFDRTMPGYISPSVIARGTDEVFVEEVAKSTKEVFEDFIKSL</sequence>
<dbReference type="InterPro" id="IPR038538">
    <property type="entry name" value="MTERF_sf"/>
</dbReference>
<dbReference type="GO" id="GO:0003676">
    <property type="term" value="F:nucleic acid binding"/>
    <property type="evidence" value="ECO:0007669"/>
    <property type="project" value="InterPro"/>
</dbReference>
<dbReference type="GeneID" id="100900208"/>
<evidence type="ECO:0000256" key="3">
    <source>
        <dbReference type="SAM" id="MobiDB-lite"/>
    </source>
</evidence>
<evidence type="ECO:0000256" key="1">
    <source>
        <dbReference type="ARBA" id="ARBA00007692"/>
    </source>
</evidence>
<name>A0AAJ6QUF5_9ACAR</name>
<dbReference type="PANTHER" id="PTHR13068:SF112">
    <property type="entry name" value="TRANSCRIPTION TERMINATION FACTOR 3, MITOCHONDRIAL"/>
    <property type="match status" value="1"/>
</dbReference>
<protein>
    <submittedName>
        <fullName evidence="5">Transcription termination factor 3, mitochondrial</fullName>
    </submittedName>
</protein>
<dbReference type="SMART" id="SM00733">
    <property type="entry name" value="Mterf"/>
    <property type="match status" value="5"/>
</dbReference>
<dbReference type="Pfam" id="PF02536">
    <property type="entry name" value="mTERF"/>
    <property type="match status" value="1"/>
</dbReference>
<evidence type="ECO:0000313" key="4">
    <source>
        <dbReference type="Proteomes" id="UP000694867"/>
    </source>
</evidence>
<dbReference type="CTD" id="51001"/>
<dbReference type="GO" id="GO:0005739">
    <property type="term" value="C:mitochondrion"/>
    <property type="evidence" value="ECO:0007669"/>
    <property type="project" value="TreeGrafter"/>
</dbReference>
<dbReference type="GO" id="GO:0006390">
    <property type="term" value="P:mitochondrial transcription"/>
    <property type="evidence" value="ECO:0007669"/>
    <property type="project" value="TreeGrafter"/>
</dbReference>
<organism evidence="4 5">
    <name type="scientific">Galendromus occidentalis</name>
    <name type="common">western predatory mite</name>
    <dbReference type="NCBI Taxonomy" id="34638"/>
    <lineage>
        <taxon>Eukaryota</taxon>
        <taxon>Metazoa</taxon>
        <taxon>Ecdysozoa</taxon>
        <taxon>Arthropoda</taxon>
        <taxon>Chelicerata</taxon>
        <taxon>Arachnida</taxon>
        <taxon>Acari</taxon>
        <taxon>Parasitiformes</taxon>
        <taxon>Mesostigmata</taxon>
        <taxon>Gamasina</taxon>
        <taxon>Phytoseioidea</taxon>
        <taxon>Phytoseiidae</taxon>
        <taxon>Typhlodrominae</taxon>
        <taxon>Galendromus</taxon>
    </lineage>
</organism>
<accession>A0AAJ6QUF5</accession>
<dbReference type="Proteomes" id="UP000694867">
    <property type="component" value="Unplaced"/>
</dbReference>
<dbReference type="AlphaFoldDB" id="A0AAJ6QUF5"/>
<keyword evidence="4" id="KW-1185">Reference proteome</keyword>